<protein>
    <submittedName>
        <fullName evidence="2">Cysteine-rich secretory protein family protein</fullName>
    </submittedName>
</protein>
<reference evidence="3" key="1">
    <citation type="submission" date="2016-10" db="EMBL/GenBank/DDBJ databases">
        <authorList>
            <person name="Varghese N."/>
            <person name="Submissions S."/>
        </authorList>
    </citation>
    <scope>NUCLEOTIDE SEQUENCE [LARGE SCALE GENOMIC DNA]</scope>
    <source>
        <strain evidence="3">DSM 26922</strain>
    </source>
</reference>
<name>A0A1H3B1L2_9RHOB</name>
<organism evidence="2 3">
    <name type="scientific">Litoreibacter albidus</name>
    <dbReference type="NCBI Taxonomy" id="670155"/>
    <lineage>
        <taxon>Bacteria</taxon>
        <taxon>Pseudomonadati</taxon>
        <taxon>Pseudomonadota</taxon>
        <taxon>Alphaproteobacteria</taxon>
        <taxon>Rhodobacterales</taxon>
        <taxon>Roseobacteraceae</taxon>
        <taxon>Litoreibacter</taxon>
    </lineage>
</organism>
<dbReference type="Proteomes" id="UP000199441">
    <property type="component" value="Unassembled WGS sequence"/>
</dbReference>
<dbReference type="PANTHER" id="PTHR31157:SF1">
    <property type="entry name" value="SCP DOMAIN-CONTAINING PROTEIN"/>
    <property type="match status" value="1"/>
</dbReference>
<feature type="domain" description="SCP" evidence="1">
    <location>
        <begin position="43"/>
        <end position="150"/>
    </location>
</feature>
<dbReference type="SUPFAM" id="SSF55797">
    <property type="entry name" value="PR-1-like"/>
    <property type="match status" value="1"/>
</dbReference>
<dbReference type="CDD" id="cd05379">
    <property type="entry name" value="CAP_bacterial"/>
    <property type="match status" value="1"/>
</dbReference>
<evidence type="ECO:0000313" key="3">
    <source>
        <dbReference type="Proteomes" id="UP000199441"/>
    </source>
</evidence>
<gene>
    <name evidence="2" type="ORF">SAMN04488001_3008</name>
</gene>
<evidence type="ECO:0000313" key="2">
    <source>
        <dbReference type="EMBL" id="SDX35541.1"/>
    </source>
</evidence>
<proteinExistence type="predicted"/>
<dbReference type="RefSeq" id="WP_244508651.1">
    <property type="nucleotide sequence ID" value="NZ_FNOI01000006.1"/>
</dbReference>
<evidence type="ECO:0000259" key="1">
    <source>
        <dbReference type="Pfam" id="PF00188"/>
    </source>
</evidence>
<dbReference type="AlphaFoldDB" id="A0A1H3B1L2"/>
<dbReference type="PROSITE" id="PS51257">
    <property type="entry name" value="PROKAR_LIPOPROTEIN"/>
    <property type="match status" value="1"/>
</dbReference>
<dbReference type="EMBL" id="FNOI01000006">
    <property type="protein sequence ID" value="SDX35541.1"/>
    <property type="molecule type" value="Genomic_DNA"/>
</dbReference>
<dbReference type="InterPro" id="IPR014044">
    <property type="entry name" value="CAP_dom"/>
</dbReference>
<dbReference type="Gene3D" id="3.40.33.10">
    <property type="entry name" value="CAP"/>
    <property type="match status" value="1"/>
</dbReference>
<dbReference type="PANTHER" id="PTHR31157">
    <property type="entry name" value="SCP DOMAIN-CONTAINING PROTEIN"/>
    <property type="match status" value="1"/>
</dbReference>
<sequence>MKRSILAAIMGAGFLAACGPDEPVTVPFEAVGGATSQMDVGALLNAARAANGLAPLRANAKLTAAARAHAQDMARTGGFSHVGSDRSRPSDRVRAQGYGYCYVAENIAKGQETPERVMQSWMSSAGHRKNNLSPKAAEYGVARAAGDYWVLVFGRSGC</sequence>
<dbReference type="STRING" id="670155.SAMN04488001_3008"/>
<dbReference type="Pfam" id="PF00188">
    <property type="entry name" value="CAP"/>
    <property type="match status" value="1"/>
</dbReference>
<accession>A0A1H3B1L2</accession>
<dbReference type="InterPro" id="IPR035940">
    <property type="entry name" value="CAP_sf"/>
</dbReference>
<keyword evidence="3" id="KW-1185">Reference proteome</keyword>